<sequence length="459" mass="51361">MTDDPRFAEPIPNVTVALGRDASLPCVVENLGTYKVAWIHIDRQMILTIHRHVISRVPRFSVSHDNAKTWLLHVSSVQKEDRGYYMCQVNTNPMISQVGYLQVVVPPNIIDTESTQSTVAVRENQNISLTCKADGFPTPKIMWRREDGQAISVERRKKVNVYEGDQLNLTRISRTEMGAYLCIATNGVPPSVSKRIIVDVEFSPMIWVPNQLVGAPAGTDVTIDCHTEAYPRAISYWVYENVMLLPTKKYGTETMENSYRAHMKLTVRNLQAGDFGNYRCISKNSLGETEGSIRLYEIPMPSTPPRATEMKSNSNKERCVSMARWAAPQIAAVILHCFLSDETLDERGFFGLGDLGFANRFCDEISESEGGVSISPILRFMEELAFSQVLLEFSLRCCGFITFGSTGADSLVVREVELEVLFVRLVEMVISENFVSNGRCADRLEDIASEVCENGIAAE</sequence>
<feature type="domain" description="Ig-like" evidence="9">
    <location>
        <begin position="107"/>
        <end position="193"/>
    </location>
</feature>
<dbReference type="PANTHER" id="PTHR12231:SF247">
    <property type="entry name" value="DPR-INTERACTING PROTEIN DELTA, ISOFORM D"/>
    <property type="match status" value="1"/>
</dbReference>
<evidence type="ECO:0000256" key="2">
    <source>
        <dbReference type="ARBA" id="ARBA00022475"/>
    </source>
</evidence>
<dbReference type="FunFam" id="2.60.40.10:FF:000328">
    <property type="entry name" value="CLUMA_CG000981, isoform A"/>
    <property type="match status" value="1"/>
</dbReference>
<evidence type="ECO:0000256" key="3">
    <source>
        <dbReference type="ARBA" id="ARBA00022729"/>
    </source>
</evidence>
<organism evidence="10">
    <name type="scientific">Diabrotica virgifera virgifera</name>
    <name type="common">western corn rootworm</name>
    <dbReference type="NCBI Taxonomy" id="50390"/>
    <lineage>
        <taxon>Eukaryota</taxon>
        <taxon>Metazoa</taxon>
        <taxon>Ecdysozoa</taxon>
        <taxon>Arthropoda</taxon>
        <taxon>Hexapoda</taxon>
        <taxon>Insecta</taxon>
        <taxon>Pterygota</taxon>
        <taxon>Neoptera</taxon>
        <taxon>Endopterygota</taxon>
        <taxon>Coleoptera</taxon>
        <taxon>Polyphaga</taxon>
        <taxon>Cucujiformia</taxon>
        <taxon>Chrysomeloidea</taxon>
        <taxon>Chrysomelidae</taxon>
        <taxon>Galerucinae</taxon>
        <taxon>Diabroticina</taxon>
        <taxon>Diabroticites</taxon>
        <taxon>Diabrotica</taxon>
    </lineage>
</organism>
<evidence type="ECO:0000256" key="1">
    <source>
        <dbReference type="ARBA" id="ARBA00004236"/>
    </source>
</evidence>
<comment type="subcellular location">
    <subcellularLocation>
        <location evidence="1">Cell membrane</location>
    </subcellularLocation>
</comment>
<dbReference type="Pfam" id="PF07686">
    <property type="entry name" value="V-set"/>
    <property type="match status" value="1"/>
</dbReference>
<evidence type="ECO:0000256" key="5">
    <source>
        <dbReference type="ARBA" id="ARBA00023136"/>
    </source>
</evidence>
<dbReference type="SMART" id="SM00409">
    <property type="entry name" value="IG"/>
    <property type="match status" value="3"/>
</dbReference>
<name>A0A6P7F3C1_DIAVI</name>
<dbReference type="InterPro" id="IPR051170">
    <property type="entry name" value="Neural/epithelial_adhesion"/>
</dbReference>
<keyword evidence="8" id="KW-0393">Immunoglobulin domain</keyword>
<dbReference type="InterPro" id="IPR013783">
    <property type="entry name" value="Ig-like_fold"/>
</dbReference>
<evidence type="ECO:0000256" key="4">
    <source>
        <dbReference type="ARBA" id="ARBA00022737"/>
    </source>
</evidence>
<proteinExistence type="predicted"/>
<dbReference type="AlphaFoldDB" id="A0A6P7F3C1"/>
<feature type="domain" description="Ig-like" evidence="9">
    <location>
        <begin position="204"/>
        <end position="294"/>
    </location>
</feature>
<dbReference type="PANTHER" id="PTHR12231">
    <property type="entry name" value="CTX-RELATED TYPE I TRANSMEMBRANE PROTEIN"/>
    <property type="match status" value="1"/>
</dbReference>
<dbReference type="Pfam" id="PF13927">
    <property type="entry name" value="Ig_3"/>
    <property type="match status" value="2"/>
</dbReference>
<dbReference type="InterPro" id="IPR013106">
    <property type="entry name" value="Ig_V-set"/>
</dbReference>
<evidence type="ECO:0000313" key="10">
    <source>
        <dbReference type="RefSeq" id="XP_028128358.1"/>
    </source>
</evidence>
<dbReference type="InterPro" id="IPR003598">
    <property type="entry name" value="Ig_sub2"/>
</dbReference>
<evidence type="ECO:0000256" key="6">
    <source>
        <dbReference type="ARBA" id="ARBA00023157"/>
    </source>
</evidence>
<dbReference type="InterPro" id="IPR007110">
    <property type="entry name" value="Ig-like_dom"/>
</dbReference>
<keyword evidence="4" id="KW-0677">Repeat</keyword>
<dbReference type="InterPro" id="IPR003599">
    <property type="entry name" value="Ig_sub"/>
</dbReference>
<keyword evidence="2" id="KW-1003">Cell membrane</keyword>
<dbReference type="FunFam" id="2.60.40.10:FF:000376">
    <property type="entry name" value="CLUMA_CG000981, isoform A"/>
    <property type="match status" value="1"/>
</dbReference>
<keyword evidence="3" id="KW-0732">Signal</keyword>
<dbReference type="PROSITE" id="PS50835">
    <property type="entry name" value="IG_LIKE"/>
    <property type="match status" value="3"/>
</dbReference>
<dbReference type="GO" id="GO:0043005">
    <property type="term" value="C:neuron projection"/>
    <property type="evidence" value="ECO:0007669"/>
    <property type="project" value="TreeGrafter"/>
</dbReference>
<dbReference type="SMART" id="SM00408">
    <property type="entry name" value="IGc2"/>
    <property type="match status" value="3"/>
</dbReference>
<gene>
    <name evidence="10" type="primary">LOC114324721</name>
</gene>
<protein>
    <submittedName>
        <fullName evidence="10">Lachesin-like</fullName>
    </submittedName>
</protein>
<keyword evidence="5" id="KW-0472">Membrane</keyword>
<dbReference type="InterPro" id="IPR036179">
    <property type="entry name" value="Ig-like_dom_sf"/>
</dbReference>
<evidence type="ECO:0000256" key="7">
    <source>
        <dbReference type="ARBA" id="ARBA00023180"/>
    </source>
</evidence>
<dbReference type="RefSeq" id="XP_028128358.1">
    <property type="nucleotide sequence ID" value="XM_028272557.1"/>
</dbReference>
<accession>A0A6P7F3C1</accession>
<keyword evidence="7" id="KW-0325">Glycoprotein</keyword>
<dbReference type="FunCoup" id="A0A6P7F3C1">
    <property type="interactions" value="145"/>
</dbReference>
<dbReference type="CDD" id="cd00099">
    <property type="entry name" value="IgV"/>
    <property type="match status" value="1"/>
</dbReference>
<dbReference type="GO" id="GO:0005886">
    <property type="term" value="C:plasma membrane"/>
    <property type="evidence" value="ECO:0007669"/>
    <property type="project" value="UniProtKB-SubCell"/>
</dbReference>
<feature type="domain" description="Ig-like" evidence="9">
    <location>
        <begin position="5"/>
        <end position="90"/>
    </location>
</feature>
<dbReference type="SUPFAM" id="SSF48726">
    <property type="entry name" value="Immunoglobulin"/>
    <property type="match status" value="3"/>
</dbReference>
<dbReference type="InParanoid" id="A0A6P7F3C1"/>
<dbReference type="Gene3D" id="2.60.40.10">
    <property type="entry name" value="Immunoglobulins"/>
    <property type="match status" value="3"/>
</dbReference>
<reference evidence="10" key="1">
    <citation type="submission" date="2025-08" db="UniProtKB">
        <authorList>
            <consortium name="RefSeq"/>
        </authorList>
    </citation>
    <scope>IDENTIFICATION</scope>
    <source>
        <tissue evidence="10">Whole insect</tissue>
    </source>
</reference>
<evidence type="ECO:0000256" key="8">
    <source>
        <dbReference type="ARBA" id="ARBA00023319"/>
    </source>
</evidence>
<dbReference type="FunFam" id="2.60.40.10:FF:000392">
    <property type="entry name" value="CLUMA_CG000981, isoform A"/>
    <property type="match status" value="1"/>
</dbReference>
<evidence type="ECO:0000259" key="9">
    <source>
        <dbReference type="PROSITE" id="PS50835"/>
    </source>
</evidence>
<keyword evidence="6" id="KW-1015">Disulfide bond</keyword>